<dbReference type="Pfam" id="PF11495">
    <property type="entry name" value="Regulator_TrmB"/>
    <property type="match status" value="1"/>
</dbReference>
<reference evidence="4" key="1">
    <citation type="submission" date="2019-12" db="EMBL/GenBank/DDBJ databases">
        <title>Whole-genome sequence of Halomicrobium mukohataei pws1.</title>
        <authorList>
            <person name="Verma D.K."/>
            <person name="Gopal K."/>
            <person name="Prasad E.S."/>
        </authorList>
    </citation>
    <scope>NUCLEOTIDE SEQUENCE</scope>
    <source>
        <strain evidence="4">Pws1</strain>
    </source>
</reference>
<accession>A0A847TZY2</accession>
<dbReference type="InterPro" id="IPR002831">
    <property type="entry name" value="Tscrpt_reg_TrmB_N"/>
</dbReference>
<dbReference type="InterPro" id="IPR036388">
    <property type="entry name" value="WH-like_DNA-bd_sf"/>
</dbReference>
<dbReference type="PANTHER" id="PTHR34293:SF1">
    <property type="entry name" value="HTH-TYPE TRANSCRIPTIONAL REGULATOR TRMBL2"/>
    <property type="match status" value="1"/>
</dbReference>
<protein>
    <submittedName>
        <fullName evidence="4">TrmB family transcriptional regulator</fullName>
    </submittedName>
</protein>
<evidence type="ECO:0000259" key="3">
    <source>
        <dbReference type="Pfam" id="PF11495"/>
    </source>
</evidence>
<dbReference type="Proteomes" id="UP000608662">
    <property type="component" value="Unassembled WGS sequence"/>
</dbReference>
<proteinExistence type="inferred from homology"/>
<evidence type="ECO:0000259" key="2">
    <source>
        <dbReference type="Pfam" id="PF01978"/>
    </source>
</evidence>
<dbReference type="InterPro" id="IPR036390">
    <property type="entry name" value="WH_DNA-bd_sf"/>
</dbReference>
<dbReference type="EMBL" id="WOYG01000001">
    <property type="protein sequence ID" value="NLV11562.1"/>
    <property type="molecule type" value="Genomic_DNA"/>
</dbReference>
<dbReference type="SUPFAM" id="SSF46785">
    <property type="entry name" value="Winged helix' DNA-binding domain"/>
    <property type="match status" value="1"/>
</dbReference>
<dbReference type="PANTHER" id="PTHR34293">
    <property type="entry name" value="HTH-TYPE TRANSCRIPTIONAL REGULATOR TRMBL2"/>
    <property type="match status" value="1"/>
</dbReference>
<feature type="domain" description="Transcription regulator TrmB N-terminal" evidence="2">
    <location>
        <begin position="16"/>
        <end position="83"/>
    </location>
</feature>
<evidence type="ECO:0000256" key="1">
    <source>
        <dbReference type="ARBA" id="ARBA00007287"/>
    </source>
</evidence>
<gene>
    <name evidence="4" type="ORF">GOC74_16665</name>
</gene>
<dbReference type="AlphaFoldDB" id="A0A847TZY2"/>
<sequence>MGTSDEHDDEQLRDELSVFGLSDTEIDTYLALLACGEASTSTVSETTDVTQRAVYNIAERLEGRGLVRVNDHASPTTIRALPPAEAIENLSDRLDSIRPSLEARFNETTPETPEIQMIKSRETALKRIESAISAARQELLLAVPEHVFPEIESELRTAVDSDVVVFLLIGGMDEVDGDGSEFAGIADVVRYWGESLPLVYTVDDAAAMIGDSTIVSGTHTDDVAVTVSEPQLSGSILGMYFSAYWPAATELYVTDPDPLPRSYDWFRQATLHATLHEQAGVDLHAEVETESGTTVAGPITEIRQAFIEPTSNDFTLENSFFIDTGDGIVSVGGKGSFIEDYQSRSVRLRRLDAVE</sequence>
<dbReference type="Gene3D" id="1.10.10.10">
    <property type="entry name" value="Winged helix-like DNA-binding domain superfamily/Winged helix DNA-binding domain"/>
    <property type="match status" value="1"/>
</dbReference>
<feature type="domain" description="Transcription regulator TrmB C-terminal" evidence="3">
    <location>
        <begin position="115"/>
        <end position="350"/>
    </location>
</feature>
<name>A0A847TZY2_9EURY</name>
<organism evidence="4 5">
    <name type="scientific">Halomicrobium mukohataei</name>
    <dbReference type="NCBI Taxonomy" id="57705"/>
    <lineage>
        <taxon>Archaea</taxon>
        <taxon>Methanobacteriati</taxon>
        <taxon>Methanobacteriota</taxon>
        <taxon>Stenosarchaea group</taxon>
        <taxon>Halobacteria</taxon>
        <taxon>Halobacteriales</taxon>
        <taxon>Haloarculaceae</taxon>
        <taxon>Halomicrobium</taxon>
    </lineage>
</organism>
<evidence type="ECO:0000313" key="5">
    <source>
        <dbReference type="Proteomes" id="UP000608662"/>
    </source>
</evidence>
<evidence type="ECO:0000313" key="4">
    <source>
        <dbReference type="EMBL" id="NLV11562.1"/>
    </source>
</evidence>
<dbReference type="RefSeq" id="WP_170095220.1">
    <property type="nucleotide sequence ID" value="NZ_WOYG01000001.1"/>
</dbReference>
<dbReference type="InterPro" id="IPR021586">
    <property type="entry name" value="Tscrpt_reg_TrmB_C"/>
</dbReference>
<comment type="caution">
    <text evidence="4">The sequence shown here is derived from an EMBL/GenBank/DDBJ whole genome shotgun (WGS) entry which is preliminary data.</text>
</comment>
<dbReference type="Pfam" id="PF01978">
    <property type="entry name" value="TrmB"/>
    <property type="match status" value="1"/>
</dbReference>
<comment type="similarity">
    <text evidence="1">Belongs to the transcriptional regulator TrmB family.</text>
</comment>
<dbReference type="InterPro" id="IPR051797">
    <property type="entry name" value="TrmB-like"/>
</dbReference>
<dbReference type="OrthoDB" id="201002at2157"/>
<dbReference type="SUPFAM" id="SSF159071">
    <property type="entry name" value="TrmB C-terminal domain-like"/>
    <property type="match status" value="1"/>
</dbReference>